<dbReference type="Proteomes" id="UP000032414">
    <property type="component" value="Chromosome I"/>
</dbReference>
<gene>
    <name evidence="4" type="ORF">LMI_3055</name>
    <name evidence="5" type="ORF">SAMN02982997_00711</name>
</gene>
<dbReference type="PATRIC" id="fig|451.8.peg.855"/>
<feature type="coiled-coil region" evidence="1">
    <location>
        <begin position="15"/>
        <end position="49"/>
    </location>
</feature>
<evidence type="ECO:0008006" key="8">
    <source>
        <dbReference type="Google" id="ProtNLM"/>
    </source>
</evidence>
<evidence type="ECO:0000313" key="6">
    <source>
        <dbReference type="Proteomes" id="UP000032414"/>
    </source>
</evidence>
<dbReference type="STRING" id="451.B6N58_14055"/>
<feature type="compositionally biased region" description="Polar residues" evidence="2">
    <location>
        <begin position="88"/>
        <end position="99"/>
    </location>
</feature>
<feature type="chain" id="PRO_5009750862" description="Coiled-coil protein" evidence="3">
    <location>
        <begin position="20"/>
        <end position="548"/>
    </location>
</feature>
<proteinExistence type="predicted"/>
<dbReference type="AlphaFoldDB" id="A0A098GJX0"/>
<reference evidence="4" key="1">
    <citation type="submission" date="2014-09" db="EMBL/GenBank/DDBJ databases">
        <authorList>
            <person name="GOMEZ-VALERO Laura"/>
        </authorList>
    </citation>
    <scope>NUCLEOTIDE SEQUENCE</scope>
    <source>
        <strain evidence="4">ATCC33218</strain>
    </source>
</reference>
<keyword evidence="1" id="KW-0175">Coiled coil</keyword>
<dbReference type="EMBL" id="FMVN01000003">
    <property type="protein sequence ID" value="SCY04892.1"/>
    <property type="molecule type" value="Genomic_DNA"/>
</dbReference>
<dbReference type="OrthoDB" id="5417572at2"/>
<evidence type="ECO:0000313" key="5">
    <source>
        <dbReference type="EMBL" id="SCY04892.1"/>
    </source>
</evidence>
<evidence type="ECO:0000256" key="1">
    <source>
        <dbReference type="SAM" id="Coils"/>
    </source>
</evidence>
<keyword evidence="7" id="KW-1185">Reference proteome</keyword>
<feature type="signal peptide" evidence="3">
    <location>
        <begin position="1"/>
        <end position="19"/>
    </location>
</feature>
<evidence type="ECO:0000256" key="3">
    <source>
        <dbReference type="SAM" id="SignalP"/>
    </source>
</evidence>
<protein>
    <recommendedName>
        <fullName evidence="8">Coiled-coil protein</fullName>
    </recommendedName>
</protein>
<dbReference type="KEGG" id="tmc:LMI_3055"/>
<sequence>MKYKALILALSALSSSIFAADNEELQQEIRRLQEQTRQLQSQLDRLQKQLVAQSVIKPAAKAAVKRSITKKSPVVKKGPQVAAKGDVTSKNQQPVTTPAETKKGKTVHVSPLTVYTAHEDHKVKGFYPTALIADGRVISYIAGTPVVSSPYLGERPAFDGSDYIVNISSINRDIRLMEQRRRLYRAYESLGYPKPNMPIISISGKAEPVAIIDHPYVGKYASDINLGSSELDVAAALNDKVEAFISMAYDETPPPVGQRVSNSAFSLNMGFVNIGNLDKSPLYFTAGQMFVPFGRYSSSMISSTLPQRLARTKARPFILGYKSQNDWGPYAAVYGFKSDTNLGHSGIGGVNLGYTIKSGKLSGDLGAGYISSITDSTGMQDNGSQPFTTFGGFASDTNGSELIHKVPGVNVHGNVSFDRYSLTAEWVGVSRRFRFQDLSFNYRGAKPQAAQFEGGVTFMAFNKPASLGLGYQWSKDTLALHLPKHRFSGVFNISIWKDTVESLEYRHDVDYNIYQFANGIAPPGLVNLPTFGTGRKSDALIAQIGVYF</sequence>
<reference evidence="6" key="2">
    <citation type="submission" date="2014-09" db="EMBL/GenBank/DDBJ databases">
        <authorList>
            <person name="Gomez-Valero L."/>
        </authorList>
    </citation>
    <scope>NUCLEOTIDE SEQUENCE [LARGE SCALE GENOMIC DNA]</scope>
    <source>
        <strain evidence="6">ATCC33218</strain>
    </source>
</reference>
<feature type="region of interest" description="Disordered" evidence="2">
    <location>
        <begin position="79"/>
        <end position="103"/>
    </location>
</feature>
<dbReference type="HOGENOM" id="CLU_035501_0_0_6"/>
<dbReference type="EMBL" id="LN614830">
    <property type="protein sequence ID" value="CEG62282.1"/>
    <property type="molecule type" value="Genomic_DNA"/>
</dbReference>
<keyword evidence="3" id="KW-0732">Signal</keyword>
<dbReference type="RefSeq" id="WP_045100366.1">
    <property type="nucleotide sequence ID" value="NZ_CP020614.1"/>
</dbReference>
<name>A0A098GJX0_LEGMI</name>
<dbReference type="NCBIfam" id="NF033652">
    <property type="entry name" value="LbtU_sider_porin"/>
    <property type="match status" value="1"/>
</dbReference>
<dbReference type="Proteomes" id="UP000182998">
    <property type="component" value="Unassembled WGS sequence"/>
</dbReference>
<accession>A0A098GJX0</accession>
<evidence type="ECO:0000313" key="7">
    <source>
        <dbReference type="Proteomes" id="UP000182998"/>
    </source>
</evidence>
<evidence type="ECO:0000313" key="4">
    <source>
        <dbReference type="EMBL" id="CEG62282.1"/>
    </source>
</evidence>
<reference evidence="5 7" key="3">
    <citation type="submission" date="2016-10" db="EMBL/GenBank/DDBJ databases">
        <authorList>
            <person name="Varghese N."/>
            <person name="Submissions S."/>
        </authorList>
    </citation>
    <scope>NUCLEOTIDE SEQUENCE [LARGE SCALE GENOMIC DNA]</scope>
    <source>
        <strain evidence="5 7">ATCC 33218</strain>
    </source>
</reference>
<evidence type="ECO:0000256" key="2">
    <source>
        <dbReference type="SAM" id="MobiDB-lite"/>
    </source>
</evidence>
<organism evidence="4 6">
    <name type="scientific">Legionella micdadei</name>
    <name type="common">Tatlockia micdadei</name>
    <dbReference type="NCBI Taxonomy" id="451"/>
    <lineage>
        <taxon>Bacteria</taxon>
        <taxon>Pseudomonadati</taxon>
        <taxon>Pseudomonadota</taxon>
        <taxon>Gammaproteobacteria</taxon>
        <taxon>Legionellales</taxon>
        <taxon>Legionellaceae</taxon>
        <taxon>Legionella</taxon>
    </lineage>
</organism>
<dbReference type="CDD" id="cd14686">
    <property type="entry name" value="bZIP"/>
    <property type="match status" value="1"/>
</dbReference>